<proteinExistence type="predicted"/>
<keyword evidence="3" id="KW-0808">Transferase</keyword>
<dbReference type="InterPro" id="IPR026960">
    <property type="entry name" value="RVT-Znf"/>
</dbReference>
<comment type="caution">
    <text evidence="3">The sequence shown here is derived from an EMBL/GenBank/DDBJ whole genome shotgun (WGS) entry which is preliminary data.</text>
</comment>
<evidence type="ECO:0000256" key="1">
    <source>
        <dbReference type="SAM" id="MobiDB-lite"/>
    </source>
</evidence>
<dbReference type="Proteomes" id="UP000325315">
    <property type="component" value="Unassembled WGS sequence"/>
</dbReference>
<dbReference type="InterPro" id="IPR036397">
    <property type="entry name" value="RNaseH_sf"/>
</dbReference>
<feature type="compositionally biased region" description="Basic and acidic residues" evidence="1">
    <location>
        <begin position="709"/>
        <end position="727"/>
    </location>
</feature>
<dbReference type="InterPro" id="IPR000477">
    <property type="entry name" value="RT_dom"/>
</dbReference>
<name>A0A5B6V4R2_9ROSI</name>
<dbReference type="GO" id="GO:0004523">
    <property type="term" value="F:RNA-DNA hybrid ribonuclease activity"/>
    <property type="evidence" value="ECO:0007669"/>
    <property type="project" value="InterPro"/>
</dbReference>
<evidence type="ECO:0000259" key="2">
    <source>
        <dbReference type="PROSITE" id="PS50878"/>
    </source>
</evidence>
<dbReference type="AlphaFoldDB" id="A0A5B6V4R2"/>
<keyword evidence="4" id="KW-1185">Reference proteome</keyword>
<dbReference type="Pfam" id="PF13966">
    <property type="entry name" value="zf-RVT"/>
    <property type="match status" value="1"/>
</dbReference>
<feature type="domain" description="Reverse transcriptase" evidence="2">
    <location>
        <begin position="1"/>
        <end position="151"/>
    </location>
</feature>
<dbReference type="PANTHER" id="PTHR33116">
    <property type="entry name" value="REVERSE TRANSCRIPTASE ZINC-BINDING DOMAIN-CONTAINING PROTEIN-RELATED-RELATED"/>
    <property type="match status" value="1"/>
</dbReference>
<dbReference type="Pfam" id="PF13456">
    <property type="entry name" value="RVT_3"/>
    <property type="match status" value="1"/>
</dbReference>
<feature type="region of interest" description="Disordered" evidence="1">
    <location>
        <begin position="707"/>
        <end position="727"/>
    </location>
</feature>
<dbReference type="Pfam" id="PF00078">
    <property type="entry name" value="RVT_1"/>
    <property type="match status" value="1"/>
</dbReference>
<sequence>MLKMGFAERWVSLVMKCVSTVSYSVNINGNRGKHFYPSRGLRQGDPLSPYLFLICSEGLSALIRQAVGAGSFQGVKASRRGPAISHLLFADDCVLFGEATKERAYFLKGVLKQYEKSSGQCVNLDKGEQEVSNVLGMRRSNNIEKYLGLPNVVGKRKKRSFQHLKDKVNQRIGQWSSRYLSQGGKEVFIKSVLQAIPTYAMTCFLLPKSLCGELESIFAKYWWLHGKDKRGIHWCHWDFLCRTKEKGGLGFRNMSKFNISLLAKQGWRIMTQADSLVARLRNSSSYTWKSIWAAQDVLRKGLVWRVGTGKTISINYDAWIPEATNFRLSSQVDLMRDYCVNLLIDSTTRKWKEELVKDTFVEVDAARILRIPLASNPHEDFLAWGGEASGEFSVRSAYKLLQNSEDNPRAYALQTSYRKLYRKLWLLNLPTKIKITVWKISWHFLPTRVNLQHRRLLADPRCPRCGERAETVDHLFRECPVTVEIWSILLFGNILVNDDRTFEQWLIWVCEQFSMQDFRIFCCALWAIWGDRNSRVHNKSVSTGTEIGSFIKTYLAEIDGLEDKRLGKTDHLQKWTHPPQESVKINFDGAFDSQNNISASGVVRSKIHSEVVSVFAAEAIACREVVQIGVNHSWPSVIIEGDSLTVIKKCKSREQNRSMISVYIQDIKMMASGSKKFVFQYVSRTMNTLAHESATNELRRRIGAYQGRSAHEQDEQQRLREAVREPD</sequence>
<dbReference type="Gene3D" id="3.30.420.10">
    <property type="entry name" value="Ribonuclease H-like superfamily/Ribonuclease H"/>
    <property type="match status" value="1"/>
</dbReference>
<keyword evidence="3" id="KW-0548">Nucleotidyltransferase</keyword>
<dbReference type="InterPro" id="IPR044730">
    <property type="entry name" value="RNase_H-like_dom_plant"/>
</dbReference>
<dbReference type="InterPro" id="IPR002156">
    <property type="entry name" value="RNaseH_domain"/>
</dbReference>
<dbReference type="SUPFAM" id="SSF53098">
    <property type="entry name" value="Ribonuclease H-like"/>
    <property type="match status" value="1"/>
</dbReference>
<dbReference type="OrthoDB" id="1752216at2759"/>
<protein>
    <submittedName>
        <fullName evidence="3">Reverse transcriptase</fullName>
    </submittedName>
</protein>
<evidence type="ECO:0000313" key="3">
    <source>
        <dbReference type="EMBL" id="KAA3464145.1"/>
    </source>
</evidence>
<reference evidence="3" key="1">
    <citation type="submission" date="2019-08" db="EMBL/GenBank/DDBJ databases">
        <authorList>
            <person name="Liu F."/>
        </authorList>
    </citation>
    <scope>NUCLEOTIDE SEQUENCE [LARGE SCALE GENOMIC DNA]</scope>
    <source>
        <strain evidence="3">PA1801</strain>
        <tissue evidence="3">Leaf</tissue>
    </source>
</reference>
<dbReference type="PROSITE" id="PS50878">
    <property type="entry name" value="RT_POL"/>
    <property type="match status" value="1"/>
</dbReference>
<dbReference type="PANTHER" id="PTHR33116:SF86">
    <property type="entry name" value="REVERSE TRANSCRIPTASE DOMAIN-CONTAINING PROTEIN"/>
    <property type="match status" value="1"/>
</dbReference>
<dbReference type="GO" id="GO:0003676">
    <property type="term" value="F:nucleic acid binding"/>
    <property type="evidence" value="ECO:0007669"/>
    <property type="project" value="InterPro"/>
</dbReference>
<dbReference type="EMBL" id="SMMG02000008">
    <property type="protein sequence ID" value="KAA3464145.1"/>
    <property type="molecule type" value="Genomic_DNA"/>
</dbReference>
<dbReference type="CDD" id="cd06222">
    <property type="entry name" value="RNase_H_like"/>
    <property type="match status" value="1"/>
</dbReference>
<evidence type="ECO:0000313" key="4">
    <source>
        <dbReference type="Proteomes" id="UP000325315"/>
    </source>
</evidence>
<accession>A0A5B6V4R2</accession>
<dbReference type="InterPro" id="IPR012337">
    <property type="entry name" value="RNaseH-like_sf"/>
</dbReference>
<gene>
    <name evidence="3" type="ORF">EPI10_008436</name>
</gene>
<organism evidence="3 4">
    <name type="scientific">Gossypium australe</name>
    <dbReference type="NCBI Taxonomy" id="47621"/>
    <lineage>
        <taxon>Eukaryota</taxon>
        <taxon>Viridiplantae</taxon>
        <taxon>Streptophyta</taxon>
        <taxon>Embryophyta</taxon>
        <taxon>Tracheophyta</taxon>
        <taxon>Spermatophyta</taxon>
        <taxon>Magnoliopsida</taxon>
        <taxon>eudicotyledons</taxon>
        <taxon>Gunneridae</taxon>
        <taxon>Pentapetalae</taxon>
        <taxon>rosids</taxon>
        <taxon>malvids</taxon>
        <taxon>Malvales</taxon>
        <taxon>Malvaceae</taxon>
        <taxon>Malvoideae</taxon>
        <taxon>Gossypium</taxon>
    </lineage>
</organism>
<keyword evidence="3" id="KW-0695">RNA-directed DNA polymerase</keyword>
<dbReference type="GO" id="GO:0003964">
    <property type="term" value="F:RNA-directed DNA polymerase activity"/>
    <property type="evidence" value="ECO:0007669"/>
    <property type="project" value="UniProtKB-KW"/>
</dbReference>